<feature type="compositionally biased region" description="Basic and acidic residues" evidence="1">
    <location>
        <begin position="154"/>
        <end position="165"/>
    </location>
</feature>
<dbReference type="PANTHER" id="PTHR33481:SF1">
    <property type="entry name" value="ENDONUCLEASE_EXONUCLEASE_PHOSPHATASE DOMAIN-CONTAINING PROTEIN-RELATED"/>
    <property type="match status" value="1"/>
</dbReference>
<name>A0ABR4MCM5_9PEZI</name>
<dbReference type="Proteomes" id="UP001610728">
    <property type="component" value="Unassembled WGS sequence"/>
</dbReference>
<sequence>MNVNTFVAECKREVDQREKLLERNGDELNKTELLAKGLITTVERALEASSPKTPSNIALKPWWNDACKEQNAKMRSARTAHRKQPIDIEKRTECVKRKKAMRREIVKAKRFLMSKIVAGLKEPKDVFRAVKGANGTTDSRVSGPTPGHTHTKTHTGEEWHFHEPNPEANEWPPLTCEEIKTAVWRPANTAPGADCISNEAWKRAWEPLGNIITRLYNLCLESGNHPSIFKKADLIAIPKPGRPRDEP</sequence>
<dbReference type="GeneID" id="98120555"/>
<feature type="region of interest" description="Disordered" evidence="1">
    <location>
        <begin position="134"/>
        <end position="170"/>
    </location>
</feature>
<comment type="caution">
    <text evidence="2">The sequence shown here is derived from an EMBL/GenBank/DDBJ whole genome shotgun (WGS) entry which is preliminary data.</text>
</comment>
<accession>A0ABR4MCM5</accession>
<evidence type="ECO:0000313" key="3">
    <source>
        <dbReference type="Proteomes" id="UP001610728"/>
    </source>
</evidence>
<organism evidence="2 3">
    <name type="scientific">Ceratocystis lukuohia</name>
    <dbReference type="NCBI Taxonomy" id="2019550"/>
    <lineage>
        <taxon>Eukaryota</taxon>
        <taxon>Fungi</taxon>
        <taxon>Dikarya</taxon>
        <taxon>Ascomycota</taxon>
        <taxon>Pezizomycotina</taxon>
        <taxon>Sordariomycetes</taxon>
        <taxon>Hypocreomycetidae</taxon>
        <taxon>Microascales</taxon>
        <taxon>Ceratocystidaceae</taxon>
        <taxon>Ceratocystis</taxon>
    </lineage>
</organism>
<keyword evidence="3" id="KW-1185">Reference proteome</keyword>
<dbReference type="PANTHER" id="PTHR33481">
    <property type="entry name" value="REVERSE TRANSCRIPTASE"/>
    <property type="match status" value="1"/>
</dbReference>
<protein>
    <submittedName>
        <fullName evidence="2">115 kDa protein in type-1 retrotransposable element R1DM</fullName>
    </submittedName>
</protein>
<reference evidence="2 3" key="1">
    <citation type="submission" date="2020-05" db="EMBL/GenBank/DDBJ databases">
        <title>Ceratocystis lukuohia genome.</title>
        <authorList>
            <person name="Harrington T.C."/>
            <person name="Kim K."/>
            <person name="Mayers C.G."/>
        </authorList>
    </citation>
    <scope>NUCLEOTIDE SEQUENCE [LARGE SCALE GENOMIC DNA]</scope>
    <source>
        <strain evidence="2 3">C4212</strain>
    </source>
</reference>
<evidence type="ECO:0000256" key="1">
    <source>
        <dbReference type="SAM" id="MobiDB-lite"/>
    </source>
</evidence>
<dbReference type="RefSeq" id="XP_070857168.1">
    <property type="nucleotide sequence ID" value="XM_071005157.1"/>
</dbReference>
<dbReference type="EMBL" id="JABSNW010000007">
    <property type="protein sequence ID" value="KAL2885988.1"/>
    <property type="molecule type" value="Genomic_DNA"/>
</dbReference>
<evidence type="ECO:0000313" key="2">
    <source>
        <dbReference type="EMBL" id="KAL2885988.1"/>
    </source>
</evidence>
<proteinExistence type="predicted"/>
<gene>
    <name evidence="2" type="ORF">HOO65_070450</name>
</gene>